<reference evidence="2" key="1">
    <citation type="submission" date="2021-02" db="EMBL/GenBank/DDBJ databases">
        <authorList>
            <person name="Nowell W R."/>
        </authorList>
    </citation>
    <scope>NUCLEOTIDE SEQUENCE</scope>
</reference>
<feature type="compositionally biased region" description="Polar residues" evidence="1">
    <location>
        <begin position="27"/>
        <end position="57"/>
    </location>
</feature>
<accession>A0A8S3A137</accession>
<protein>
    <submittedName>
        <fullName evidence="2">Uncharacterized protein</fullName>
    </submittedName>
</protein>
<evidence type="ECO:0000313" key="3">
    <source>
        <dbReference type="Proteomes" id="UP000681720"/>
    </source>
</evidence>
<proteinExistence type="predicted"/>
<dbReference type="Proteomes" id="UP000681720">
    <property type="component" value="Unassembled WGS sequence"/>
</dbReference>
<feature type="non-terminal residue" evidence="2">
    <location>
        <position position="1"/>
    </location>
</feature>
<evidence type="ECO:0000313" key="2">
    <source>
        <dbReference type="EMBL" id="CAF4661767.1"/>
    </source>
</evidence>
<dbReference type="AlphaFoldDB" id="A0A8S3A137"/>
<comment type="caution">
    <text evidence="2">The sequence shown here is derived from an EMBL/GenBank/DDBJ whole genome shotgun (WGS) entry which is preliminary data.</text>
</comment>
<name>A0A8S3A137_9BILA</name>
<feature type="compositionally biased region" description="Basic and acidic residues" evidence="1">
    <location>
        <begin position="58"/>
        <end position="73"/>
    </location>
</feature>
<evidence type="ECO:0000256" key="1">
    <source>
        <dbReference type="SAM" id="MobiDB-lite"/>
    </source>
</evidence>
<dbReference type="EMBL" id="CAJOBJ010117831">
    <property type="protein sequence ID" value="CAF4661767.1"/>
    <property type="molecule type" value="Genomic_DNA"/>
</dbReference>
<organism evidence="2 3">
    <name type="scientific">Rotaria magnacalcarata</name>
    <dbReference type="NCBI Taxonomy" id="392030"/>
    <lineage>
        <taxon>Eukaryota</taxon>
        <taxon>Metazoa</taxon>
        <taxon>Spiralia</taxon>
        <taxon>Gnathifera</taxon>
        <taxon>Rotifera</taxon>
        <taxon>Eurotatoria</taxon>
        <taxon>Bdelloidea</taxon>
        <taxon>Philodinida</taxon>
        <taxon>Philodinidae</taxon>
        <taxon>Rotaria</taxon>
    </lineage>
</organism>
<gene>
    <name evidence="2" type="ORF">GIL414_LOCUS41511</name>
</gene>
<feature type="non-terminal residue" evidence="2">
    <location>
        <position position="81"/>
    </location>
</feature>
<feature type="region of interest" description="Disordered" evidence="1">
    <location>
        <begin position="27"/>
        <end position="81"/>
    </location>
</feature>
<sequence>ATWRIYRIETKRTNKFGRHTGSVFAVNTSNSENSTSRLRNGQNPSPNFSSNGISVDKTSWRKVENGKDLDTKQRTAIQMIR</sequence>